<evidence type="ECO:0000313" key="7">
    <source>
        <dbReference type="EMBL" id="MBE9077336.1"/>
    </source>
</evidence>
<dbReference type="Pfam" id="PF00109">
    <property type="entry name" value="ketoacyl-synt"/>
    <property type="match status" value="1"/>
</dbReference>
<keyword evidence="4" id="KW-0808">Transferase</keyword>
<evidence type="ECO:0000256" key="3">
    <source>
        <dbReference type="ARBA" id="ARBA00022553"/>
    </source>
</evidence>
<keyword evidence="2" id="KW-0596">Phosphopantetheine</keyword>
<evidence type="ECO:0000256" key="2">
    <source>
        <dbReference type="ARBA" id="ARBA00022450"/>
    </source>
</evidence>
<dbReference type="Gene3D" id="1.10.1200.10">
    <property type="entry name" value="ACP-like"/>
    <property type="match status" value="2"/>
</dbReference>
<evidence type="ECO:0000313" key="8">
    <source>
        <dbReference type="Proteomes" id="UP000636505"/>
    </source>
</evidence>
<evidence type="ECO:0000256" key="1">
    <source>
        <dbReference type="ARBA" id="ARBA00001957"/>
    </source>
</evidence>
<evidence type="ECO:0000256" key="4">
    <source>
        <dbReference type="ARBA" id="ARBA00022679"/>
    </source>
</evidence>
<dbReference type="Gene3D" id="3.40.47.10">
    <property type="match status" value="1"/>
</dbReference>
<feature type="domain" description="Carrier" evidence="5">
    <location>
        <begin position="873"/>
        <end position="956"/>
    </location>
</feature>
<comment type="caution">
    <text evidence="7">The sequence shown here is derived from an EMBL/GenBank/DDBJ whole genome shotgun (WGS) entry which is preliminary data.</text>
</comment>
<dbReference type="InterPro" id="IPR016039">
    <property type="entry name" value="Thiolase-like"/>
</dbReference>
<sequence>MNTSPSSDQKERLKSALIAMRELRAKLTSLEQAQTEPLAVVGMGCRFPGNVNSPEMFWSLLRRGIDATTGVPAERGWDLANLYSDDPDQPGKLYVSKGGFLRNVDQFDAAFFGIPPREAIHLDPQQRLLLEVGWEAIEHAGLQPEKLRGSRTGVFIGITVNDYLQLQTRAGDLTAIDAYSTTGNHLNAAAGRLSYTLGLQGPSMAVDTACSSSLVTVHLACQSLRQRECDLALAGGVNLALSPDGFVATSRARMLARDGRCKTFDAEADGFARGEGCGLVVLKRLSDAIAQGDPILALIRGSAVNQDGPSSGLTVPNGPAQQAVIRQALANSGVQAEQISYVEAHGTGTALGDPIEIEALAAELCRNRSTEQPLFVGAAKTNLGHLESAAGIAGLIKLVLSLQHQTLPPHLNFNQPNPHIPWARLPIAIPTQLTPWPADNQPRRAGLSGFGVSGTNAHIVVEEATSQPLAAAEVDRPLHLLTLSAKSETALRQLASRYELYLLTHTDTNLADLCFTANTTRARFKHRLSAVASSAEQLSQQLADFSAGQASPELWCGTESQLPKVAFLFTGEGSQLVQQGRQLYASQPTFRQVLLDCEEILRSRLSIPLLAILYPTSPEQARLIDQPAYAQPALFAVEYALSQLWQSWGVQPDWVFGQGVGEYAAACAAGLYSLEAGLLLAAERGQLMQQSAENAAEAMLAFERRAAEIGYRPLQRGLVSSLTGQIASDQEFSQRQYWSQQLQSSASLEVAMETLQRQGCQIFVEVGPDPNLINQGNNHLGLAGSWLPSLRSGQPDWTTLLESAAVLNTQGVEIDWRGFDRDYPRQRLSLPTYPFQRQRFWVELPTRLPAEATSAAELLSQATTDNSTDLEAQDLEQRVLSLTAKITGLQPSQIGLTQTLEGELGLDSIMLTQLMNGLMKLIPTAAQQAFQQEVSLRDLLQLPHLQAVIELLEPWQGQSEPEPLPASLSPIIETSIETTDAQPVELLHGQYFHLIGHWLVNSNSLFATVRLEGPFDLEIAQQSWQDLIERHPMLRSRFHIPPQAERFRDFRLEVLTQPSLPEIAFTDLRPLSPEAQASSLVEERQRCLNYAWSLTQWPLHEFSVMQLQDSVYQLFLGNEHIISDGLGNHIILHEFLELYHARCQGQVPDLPEATSLADYAATVTAMNAAPEPSANQALNEYIHQQGQTTYSWNPDSQPFRFALPQYHSQPYQLDRRITTQLIARTREWRLPLNTLLTGAFLRALSQCDRESAQMILQMPTGGRVYPQVDASTQVSSFAQNLALSFERVQPEESWECLLQRVQQAIQGPLTSGLDRAQTYKMGLTFRDHLPLESGQVPSYSLSIFHEAIKSNVYLPYTGHLPLQTQYGPLSVTDYQAGGINAAGILDVLQEIFDDRLHLFASYDSSFFAAASIDQLMQAYQAELRALAEVSPPTVAPQMEEPIDGEIAALLQQVAADICHTPIGLQDLNLDLEADLGFDSLERIRIVTQLEKQWGSVNRKALLSCRSLQEMGQSLQATTAVVG</sequence>
<dbReference type="SMART" id="SM00827">
    <property type="entry name" value="PKS_AT"/>
    <property type="match status" value="1"/>
</dbReference>
<keyword evidence="7" id="KW-0012">Acyltransferase</keyword>
<proteinExistence type="predicted"/>
<dbReference type="InterPro" id="IPR050091">
    <property type="entry name" value="PKS_NRPS_Biosynth_Enz"/>
</dbReference>
<dbReference type="GO" id="GO:0006633">
    <property type="term" value="P:fatty acid biosynthetic process"/>
    <property type="evidence" value="ECO:0007669"/>
    <property type="project" value="InterPro"/>
</dbReference>
<dbReference type="PROSITE" id="PS50075">
    <property type="entry name" value="CARRIER"/>
    <property type="match status" value="1"/>
</dbReference>
<dbReference type="Gene3D" id="3.40.366.10">
    <property type="entry name" value="Malonyl-Coenzyme A Acyl Carrier Protein, domain 2"/>
    <property type="match status" value="2"/>
</dbReference>
<dbReference type="SUPFAM" id="SSF52777">
    <property type="entry name" value="CoA-dependent acyltransferases"/>
    <property type="match status" value="2"/>
</dbReference>
<dbReference type="InterPro" id="IPR016035">
    <property type="entry name" value="Acyl_Trfase/lysoPLipase"/>
</dbReference>
<protein>
    <submittedName>
        <fullName evidence="7">Acyltransferase domain-containing protein</fullName>
    </submittedName>
</protein>
<keyword evidence="3" id="KW-0597">Phosphoprotein</keyword>
<dbReference type="EMBL" id="JADEXG010000015">
    <property type="protein sequence ID" value="MBE9077336.1"/>
    <property type="molecule type" value="Genomic_DNA"/>
</dbReference>
<accession>A0A8J7AAZ2</accession>
<evidence type="ECO:0000259" key="6">
    <source>
        <dbReference type="PROSITE" id="PS52004"/>
    </source>
</evidence>
<name>A0A8J7AAZ2_9CYAN</name>
<dbReference type="Pfam" id="PF00668">
    <property type="entry name" value="Condensation"/>
    <property type="match status" value="1"/>
</dbReference>
<dbReference type="PROSITE" id="PS00606">
    <property type="entry name" value="KS3_1"/>
    <property type="match status" value="1"/>
</dbReference>
<dbReference type="Pfam" id="PF00698">
    <property type="entry name" value="Acyl_transf_1"/>
    <property type="match status" value="1"/>
</dbReference>
<organism evidence="7 8">
    <name type="scientific">Vasconcelosia minhoensis LEGE 07310</name>
    <dbReference type="NCBI Taxonomy" id="915328"/>
    <lineage>
        <taxon>Bacteria</taxon>
        <taxon>Bacillati</taxon>
        <taxon>Cyanobacteriota</taxon>
        <taxon>Cyanophyceae</taxon>
        <taxon>Nodosilineales</taxon>
        <taxon>Cymatolegaceae</taxon>
        <taxon>Vasconcelosia</taxon>
        <taxon>Vasconcelosia minhoensis</taxon>
    </lineage>
</organism>
<dbReference type="PROSITE" id="PS52004">
    <property type="entry name" value="KS3_2"/>
    <property type="match status" value="1"/>
</dbReference>
<dbReference type="GO" id="GO:0004312">
    <property type="term" value="F:fatty acid synthase activity"/>
    <property type="evidence" value="ECO:0007669"/>
    <property type="project" value="TreeGrafter"/>
</dbReference>
<dbReference type="FunFam" id="3.40.47.10:FF:000019">
    <property type="entry name" value="Polyketide synthase type I"/>
    <property type="match status" value="1"/>
</dbReference>
<keyword evidence="8" id="KW-1185">Reference proteome</keyword>
<dbReference type="InterPro" id="IPR014031">
    <property type="entry name" value="Ketoacyl_synth_C"/>
</dbReference>
<dbReference type="InterPro" id="IPR009081">
    <property type="entry name" value="PP-bd_ACP"/>
</dbReference>
<dbReference type="Proteomes" id="UP000636505">
    <property type="component" value="Unassembled WGS sequence"/>
</dbReference>
<dbReference type="InterPro" id="IPR036736">
    <property type="entry name" value="ACP-like_sf"/>
</dbReference>
<dbReference type="PANTHER" id="PTHR43775">
    <property type="entry name" value="FATTY ACID SYNTHASE"/>
    <property type="match status" value="1"/>
</dbReference>
<dbReference type="SUPFAM" id="SSF52151">
    <property type="entry name" value="FabD/lysophospholipase-like"/>
    <property type="match status" value="1"/>
</dbReference>
<dbReference type="InterPro" id="IPR020841">
    <property type="entry name" value="PKS_Beta-ketoAc_synthase_dom"/>
</dbReference>
<dbReference type="InterPro" id="IPR001242">
    <property type="entry name" value="Condensation_dom"/>
</dbReference>
<dbReference type="Gene3D" id="3.30.559.10">
    <property type="entry name" value="Chloramphenicol acetyltransferase-like domain"/>
    <property type="match status" value="1"/>
</dbReference>
<dbReference type="GO" id="GO:0004315">
    <property type="term" value="F:3-oxoacyl-[acyl-carrier-protein] synthase activity"/>
    <property type="evidence" value="ECO:0007669"/>
    <property type="project" value="InterPro"/>
</dbReference>
<dbReference type="SMART" id="SM00825">
    <property type="entry name" value="PKS_KS"/>
    <property type="match status" value="1"/>
</dbReference>
<dbReference type="SUPFAM" id="SSF47336">
    <property type="entry name" value="ACP-like"/>
    <property type="match status" value="2"/>
</dbReference>
<dbReference type="Pfam" id="PF02801">
    <property type="entry name" value="Ketoacyl-synt_C"/>
    <property type="match status" value="1"/>
</dbReference>
<evidence type="ECO:0000259" key="5">
    <source>
        <dbReference type="PROSITE" id="PS50075"/>
    </source>
</evidence>
<reference evidence="7" key="1">
    <citation type="submission" date="2020-10" db="EMBL/GenBank/DDBJ databases">
        <authorList>
            <person name="Castelo-Branco R."/>
            <person name="Eusebio N."/>
            <person name="Adriana R."/>
            <person name="Vieira A."/>
            <person name="Brugerolle De Fraissinette N."/>
            <person name="Rezende De Castro R."/>
            <person name="Schneider M.P."/>
            <person name="Vasconcelos V."/>
            <person name="Leao P.N."/>
        </authorList>
    </citation>
    <scope>NUCLEOTIDE SEQUENCE</scope>
    <source>
        <strain evidence="7">LEGE 07310</strain>
    </source>
</reference>
<comment type="cofactor">
    <cofactor evidence="1">
        <name>pantetheine 4'-phosphate</name>
        <dbReference type="ChEBI" id="CHEBI:47942"/>
    </cofactor>
</comment>
<dbReference type="Gene3D" id="3.30.70.3290">
    <property type="match status" value="2"/>
</dbReference>
<dbReference type="PANTHER" id="PTHR43775:SF51">
    <property type="entry name" value="INACTIVE PHENOLPHTHIOCEROL SYNTHESIS POLYKETIDE SYNTHASE TYPE I PKS1-RELATED"/>
    <property type="match status" value="1"/>
</dbReference>
<dbReference type="SUPFAM" id="SSF53901">
    <property type="entry name" value="Thiolase-like"/>
    <property type="match status" value="1"/>
</dbReference>
<gene>
    <name evidence="7" type="ORF">IQ241_08510</name>
</gene>
<dbReference type="Pfam" id="PF22621">
    <property type="entry name" value="CurL-like_PKS_C"/>
    <property type="match status" value="1"/>
</dbReference>
<dbReference type="Gene3D" id="3.30.559.30">
    <property type="entry name" value="Nonribosomal peptide synthetase, condensation domain"/>
    <property type="match status" value="1"/>
</dbReference>
<dbReference type="InterPro" id="IPR014043">
    <property type="entry name" value="Acyl_transferase_dom"/>
</dbReference>
<dbReference type="InterPro" id="IPR001227">
    <property type="entry name" value="Ac_transferase_dom_sf"/>
</dbReference>
<feature type="domain" description="Ketosynthase family 3 (KS3)" evidence="6">
    <location>
        <begin position="35"/>
        <end position="463"/>
    </location>
</feature>
<dbReference type="InterPro" id="IPR023213">
    <property type="entry name" value="CAT-like_dom_sf"/>
</dbReference>
<dbReference type="InterPro" id="IPR014030">
    <property type="entry name" value="Ketoacyl_synth_N"/>
</dbReference>
<dbReference type="InterPro" id="IPR018201">
    <property type="entry name" value="Ketoacyl_synth_AS"/>
</dbReference>
<dbReference type="CDD" id="cd00833">
    <property type="entry name" value="PKS"/>
    <property type="match status" value="1"/>
</dbReference>
<dbReference type="RefSeq" id="WP_193905993.1">
    <property type="nucleotide sequence ID" value="NZ_JADEXG010000015.1"/>
</dbReference>
<dbReference type="Pfam" id="PF00550">
    <property type="entry name" value="PP-binding"/>
    <property type="match status" value="2"/>
</dbReference>